<organism evidence="1 2">
    <name type="scientific">Vibrio tapetis subsp. tapetis</name>
    <dbReference type="NCBI Taxonomy" id="1671868"/>
    <lineage>
        <taxon>Bacteria</taxon>
        <taxon>Pseudomonadati</taxon>
        <taxon>Pseudomonadota</taxon>
        <taxon>Gammaproteobacteria</taxon>
        <taxon>Vibrionales</taxon>
        <taxon>Vibrionaceae</taxon>
        <taxon>Vibrio</taxon>
    </lineage>
</organism>
<dbReference type="PROSITE" id="PS51318">
    <property type="entry name" value="TAT"/>
    <property type="match status" value="1"/>
</dbReference>
<reference evidence="1 2" key="1">
    <citation type="submission" date="2017-10" db="EMBL/GenBank/DDBJ databases">
        <authorList>
            <person name="Banno H."/>
            <person name="Chua N.-H."/>
        </authorList>
    </citation>
    <scope>NUCLEOTIDE SEQUENCE [LARGE SCALE GENOMIC DNA]</scope>
    <source>
        <strain evidence="1">Vibrio tapetis CECT4600</strain>
    </source>
</reference>
<dbReference type="PIRSF" id="PIRSF027386">
    <property type="entry name" value="UCP027386_ABC_sbc_TM0202"/>
    <property type="match status" value="1"/>
</dbReference>
<dbReference type="EMBL" id="LT960611">
    <property type="protein sequence ID" value="SON49869.1"/>
    <property type="molecule type" value="Genomic_DNA"/>
</dbReference>
<gene>
    <name evidence="1" type="ORF">VTAP4600_A1890</name>
</gene>
<dbReference type="PANTHER" id="PTHR30024">
    <property type="entry name" value="ALIPHATIC SULFONATES-BINDING PROTEIN-RELATED"/>
    <property type="match status" value="1"/>
</dbReference>
<dbReference type="PANTHER" id="PTHR30024:SF46">
    <property type="entry name" value="ABC TRANSPORTER, SUBSTRATE-BINDING LIPOPROTEIN"/>
    <property type="match status" value="1"/>
</dbReference>
<proteinExistence type="predicted"/>
<dbReference type="Proteomes" id="UP000235828">
    <property type="component" value="Chromosome A"/>
</dbReference>
<accession>A0A2N8ZD82</accession>
<protein>
    <submittedName>
        <fullName evidence="1">Putative ABC-type nitrate/sulfonate/bicarbonate transport systems, periplasmic component</fullName>
    </submittedName>
</protein>
<name>A0A2N8ZD82_9VIBR</name>
<dbReference type="AlphaFoldDB" id="A0A2N8ZD82"/>
<keyword evidence="2" id="KW-1185">Reference proteome</keyword>
<sequence length="337" mass="36758">MNMSKSRRAFLRDCGLVGATIAGSSMVPAIAFAEQSKKRKELTMYGPPVGPSVTLAHAAETDALSGLVENLNFNTYRDPDVLRTQFISGRWDLAGTPSYVAANLYNKGMKVRLMNIMTWGLLYIISADGSVKTIEELKGQDIVMPFKGDMPDLVFQHIAKEKGMEDGKDYRLNYVGTPFEGLQLLLSGRAKHAVLPEPAATAALLKGMKAAKKMNRAVSLQDAWGEVTGGAARIPQAGMMISEALLNEMPDLPDRLNASLARSTQWVVNNPTSAGRLGESYLSLKAPVIERSIPYSNFTLEKAKDIQPEIERFFSILAKSNPGIIGGRLPDDDFYLG</sequence>
<dbReference type="InterPro" id="IPR027024">
    <property type="entry name" value="UCP027386_ABC_sbc_TM0202"/>
</dbReference>
<evidence type="ECO:0000313" key="1">
    <source>
        <dbReference type="EMBL" id="SON49869.1"/>
    </source>
</evidence>
<dbReference type="SUPFAM" id="SSF53850">
    <property type="entry name" value="Periplasmic binding protein-like II"/>
    <property type="match status" value="1"/>
</dbReference>
<dbReference type="KEGG" id="vta:A1890"/>
<evidence type="ECO:0000313" key="2">
    <source>
        <dbReference type="Proteomes" id="UP000235828"/>
    </source>
</evidence>
<dbReference type="InterPro" id="IPR006311">
    <property type="entry name" value="TAT_signal"/>
</dbReference>
<dbReference type="Gene3D" id="3.40.190.10">
    <property type="entry name" value="Periplasmic binding protein-like II"/>
    <property type="match status" value="2"/>
</dbReference>